<name>A0ACB7SYI0_HYAAI</name>
<dbReference type="EMBL" id="CM023482">
    <property type="protein sequence ID" value="KAH6939773.1"/>
    <property type="molecule type" value="Genomic_DNA"/>
</dbReference>
<evidence type="ECO:0000313" key="2">
    <source>
        <dbReference type="Proteomes" id="UP000821845"/>
    </source>
</evidence>
<comment type="caution">
    <text evidence="1">The sequence shown here is derived from an EMBL/GenBank/DDBJ whole genome shotgun (WGS) entry which is preliminary data.</text>
</comment>
<gene>
    <name evidence="1" type="ORF">HPB50_021577</name>
</gene>
<keyword evidence="2" id="KW-1185">Reference proteome</keyword>
<accession>A0ACB7SYI0</accession>
<sequence length="300" mass="32808">MPQPHTLIQIARKAPEEKHEKCLLDGVDALMKAGGTATTRSGKDPLGKVVDYFQRNKLCLLLSDKEGGSVVMEQGDYNTRATEAIRKNFEALRPSHTKVKCKMAALCRDLELSSCQRSKAAFSRRGCIPGVLLACVEGTLVAIEKPQGLSLGDRESYMTRRGYYALNVMVLTPSPLSRPMNPLCEQLASQLELGDYVLGDSGYLLETWLLTPIPGNLAPGTPECEYNKEHTSMRNVVGRCIGVPKRRFRCLQRYRALLYKPDRAAGIVSACAALHNITLEAGEPVFAEDSDGGAMPPAPV</sequence>
<reference evidence="1" key="1">
    <citation type="submission" date="2020-05" db="EMBL/GenBank/DDBJ databases">
        <title>Large-scale comparative analyses of tick genomes elucidate their genetic diversity and vector capacities.</title>
        <authorList>
            <person name="Jia N."/>
            <person name="Wang J."/>
            <person name="Shi W."/>
            <person name="Du L."/>
            <person name="Sun Y."/>
            <person name="Zhan W."/>
            <person name="Jiang J."/>
            <person name="Wang Q."/>
            <person name="Zhang B."/>
            <person name="Ji P."/>
            <person name="Sakyi L.B."/>
            <person name="Cui X."/>
            <person name="Yuan T."/>
            <person name="Jiang B."/>
            <person name="Yang W."/>
            <person name="Lam T.T.-Y."/>
            <person name="Chang Q."/>
            <person name="Ding S."/>
            <person name="Wang X."/>
            <person name="Zhu J."/>
            <person name="Ruan X."/>
            <person name="Zhao L."/>
            <person name="Wei J."/>
            <person name="Que T."/>
            <person name="Du C."/>
            <person name="Cheng J."/>
            <person name="Dai P."/>
            <person name="Han X."/>
            <person name="Huang E."/>
            <person name="Gao Y."/>
            <person name="Liu J."/>
            <person name="Shao H."/>
            <person name="Ye R."/>
            <person name="Li L."/>
            <person name="Wei W."/>
            <person name="Wang X."/>
            <person name="Wang C."/>
            <person name="Yang T."/>
            <person name="Huo Q."/>
            <person name="Li W."/>
            <person name="Guo W."/>
            <person name="Chen H."/>
            <person name="Zhou L."/>
            <person name="Ni X."/>
            <person name="Tian J."/>
            <person name="Zhou Y."/>
            <person name="Sheng Y."/>
            <person name="Liu T."/>
            <person name="Pan Y."/>
            <person name="Xia L."/>
            <person name="Li J."/>
            <person name="Zhao F."/>
            <person name="Cao W."/>
        </authorList>
    </citation>
    <scope>NUCLEOTIDE SEQUENCE</scope>
    <source>
        <strain evidence="1">Hyas-2018</strain>
    </source>
</reference>
<proteinExistence type="predicted"/>
<protein>
    <submittedName>
        <fullName evidence="1">Uncharacterized protein</fullName>
    </submittedName>
</protein>
<dbReference type="Proteomes" id="UP000821845">
    <property type="component" value="Chromosome 2"/>
</dbReference>
<evidence type="ECO:0000313" key="1">
    <source>
        <dbReference type="EMBL" id="KAH6939773.1"/>
    </source>
</evidence>
<organism evidence="1 2">
    <name type="scientific">Hyalomma asiaticum</name>
    <name type="common">Tick</name>
    <dbReference type="NCBI Taxonomy" id="266040"/>
    <lineage>
        <taxon>Eukaryota</taxon>
        <taxon>Metazoa</taxon>
        <taxon>Ecdysozoa</taxon>
        <taxon>Arthropoda</taxon>
        <taxon>Chelicerata</taxon>
        <taxon>Arachnida</taxon>
        <taxon>Acari</taxon>
        <taxon>Parasitiformes</taxon>
        <taxon>Ixodida</taxon>
        <taxon>Ixodoidea</taxon>
        <taxon>Ixodidae</taxon>
        <taxon>Hyalomminae</taxon>
        <taxon>Hyalomma</taxon>
    </lineage>
</organism>